<accession>A0A6N8KZ25</accession>
<evidence type="ECO:0000259" key="1">
    <source>
        <dbReference type="PROSITE" id="PS51186"/>
    </source>
</evidence>
<proteinExistence type="predicted"/>
<sequence>MLERKTLSNGLVKLIPLLKEDYEWVYAAASDPQIWEQHPDQRRYSPIGFTKYFQKLLAADLPYLILHEKTEQVIGATCFYQFDAAAKTVAIGYSFLKTAYWGGTYNQSVKKLMMDFAFEKVDRVLFHVRKGNVRSQAALAKIGAQEVEEYTAEDGKGIQVLYQIKKEDYQ</sequence>
<dbReference type="PROSITE" id="PS51186">
    <property type="entry name" value="GNAT"/>
    <property type="match status" value="1"/>
</dbReference>
<feature type="domain" description="N-acetyltransferase" evidence="1">
    <location>
        <begin position="13"/>
        <end position="167"/>
    </location>
</feature>
<dbReference type="InterPro" id="IPR016181">
    <property type="entry name" value="Acyl_CoA_acyltransferase"/>
</dbReference>
<keyword evidence="2" id="KW-0808">Transferase</keyword>
<evidence type="ECO:0000313" key="2">
    <source>
        <dbReference type="EMBL" id="MVZ61979.1"/>
    </source>
</evidence>
<dbReference type="PANTHER" id="PTHR43610">
    <property type="entry name" value="BLL6696 PROTEIN"/>
    <property type="match status" value="1"/>
</dbReference>
<gene>
    <name evidence="2" type="ORF">GQF63_08110</name>
</gene>
<organism evidence="2 3">
    <name type="scientific">Sphingobacterium humi</name>
    <dbReference type="NCBI Taxonomy" id="1796905"/>
    <lineage>
        <taxon>Bacteria</taxon>
        <taxon>Pseudomonadati</taxon>
        <taxon>Bacteroidota</taxon>
        <taxon>Sphingobacteriia</taxon>
        <taxon>Sphingobacteriales</taxon>
        <taxon>Sphingobacteriaceae</taxon>
        <taxon>Sphingobacterium</taxon>
    </lineage>
</organism>
<protein>
    <submittedName>
        <fullName evidence="2">GNAT family N-acetyltransferase</fullName>
    </submittedName>
</protein>
<dbReference type="EMBL" id="WSQA01000005">
    <property type="protein sequence ID" value="MVZ61979.1"/>
    <property type="molecule type" value="Genomic_DNA"/>
</dbReference>
<dbReference type="InterPro" id="IPR000182">
    <property type="entry name" value="GNAT_dom"/>
</dbReference>
<dbReference type="PANTHER" id="PTHR43610:SF1">
    <property type="entry name" value="N-ACETYLTRANSFERASE DOMAIN-CONTAINING PROTEIN"/>
    <property type="match status" value="1"/>
</dbReference>
<dbReference type="Gene3D" id="3.40.630.30">
    <property type="match status" value="1"/>
</dbReference>
<dbReference type="Proteomes" id="UP000435036">
    <property type="component" value="Unassembled WGS sequence"/>
</dbReference>
<dbReference type="Pfam" id="PF13302">
    <property type="entry name" value="Acetyltransf_3"/>
    <property type="match status" value="1"/>
</dbReference>
<dbReference type="GO" id="GO:0016747">
    <property type="term" value="F:acyltransferase activity, transferring groups other than amino-acyl groups"/>
    <property type="evidence" value="ECO:0007669"/>
    <property type="project" value="InterPro"/>
</dbReference>
<keyword evidence="3" id="KW-1185">Reference proteome</keyword>
<dbReference type="AlphaFoldDB" id="A0A6N8KZ25"/>
<dbReference type="OrthoDB" id="9795199at2"/>
<dbReference type="SUPFAM" id="SSF55729">
    <property type="entry name" value="Acyl-CoA N-acyltransferases (Nat)"/>
    <property type="match status" value="1"/>
</dbReference>
<dbReference type="RefSeq" id="WP_160368729.1">
    <property type="nucleotide sequence ID" value="NZ_WSQA01000005.1"/>
</dbReference>
<name>A0A6N8KZ25_9SPHI</name>
<evidence type="ECO:0000313" key="3">
    <source>
        <dbReference type="Proteomes" id="UP000435036"/>
    </source>
</evidence>
<comment type="caution">
    <text evidence="2">The sequence shown here is derived from an EMBL/GenBank/DDBJ whole genome shotgun (WGS) entry which is preliminary data.</text>
</comment>
<reference evidence="2 3" key="1">
    <citation type="submission" date="2019-12" db="EMBL/GenBank/DDBJ databases">
        <authorList>
            <person name="Dong K."/>
        </authorList>
    </citation>
    <scope>NUCLEOTIDE SEQUENCE [LARGE SCALE GENOMIC DNA]</scope>
    <source>
        <strain evidence="2 3">JCM 31225</strain>
    </source>
</reference>